<feature type="compositionally biased region" description="Basic and acidic residues" evidence="1">
    <location>
        <begin position="23"/>
        <end position="33"/>
    </location>
</feature>
<comment type="caution">
    <text evidence="2">The sequence shown here is derived from an EMBL/GenBank/DDBJ whole genome shotgun (WGS) entry which is preliminary data.</text>
</comment>
<evidence type="ECO:0000256" key="1">
    <source>
        <dbReference type="SAM" id="MobiDB-lite"/>
    </source>
</evidence>
<evidence type="ECO:0000313" key="2">
    <source>
        <dbReference type="EMBL" id="KAJ1101167.1"/>
    </source>
</evidence>
<accession>A0AAV7MCC2</accession>
<keyword evidence="3" id="KW-1185">Reference proteome</keyword>
<name>A0AAV7MCC2_PLEWA</name>
<reference evidence="2" key="1">
    <citation type="journal article" date="2022" name="bioRxiv">
        <title>Sequencing and chromosome-scale assembly of the giantPleurodeles waltlgenome.</title>
        <authorList>
            <person name="Brown T."/>
            <person name="Elewa A."/>
            <person name="Iarovenko S."/>
            <person name="Subramanian E."/>
            <person name="Araus A.J."/>
            <person name="Petzold A."/>
            <person name="Susuki M."/>
            <person name="Suzuki K.-i.T."/>
            <person name="Hayashi T."/>
            <person name="Toyoda A."/>
            <person name="Oliveira C."/>
            <person name="Osipova E."/>
            <person name="Leigh N.D."/>
            <person name="Simon A."/>
            <person name="Yun M.H."/>
        </authorList>
    </citation>
    <scope>NUCLEOTIDE SEQUENCE</scope>
    <source>
        <strain evidence="2">20211129_DDA</strain>
        <tissue evidence="2">Liver</tissue>
    </source>
</reference>
<sequence>MPSSSRSAMKRTTIVNPTACSVPRERRPNRGAESHYSSPAVGSPKTRKTNAEGLGDPPSAPDPRPP</sequence>
<organism evidence="2 3">
    <name type="scientific">Pleurodeles waltl</name>
    <name type="common">Iberian ribbed newt</name>
    <dbReference type="NCBI Taxonomy" id="8319"/>
    <lineage>
        <taxon>Eukaryota</taxon>
        <taxon>Metazoa</taxon>
        <taxon>Chordata</taxon>
        <taxon>Craniata</taxon>
        <taxon>Vertebrata</taxon>
        <taxon>Euteleostomi</taxon>
        <taxon>Amphibia</taxon>
        <taxon>Batrachia</taxon>
        <taxon>Caudata</taxon>
        <taxon>Salamandroidea</taxon>
        <taxon>Salamandridae</taxon>
        <taxon>Pleurodelinae</taxon>
        <taxon>Pleurodeles</taxon>
    </lineage>
</organism>
<feature type="region of interest" description="Disordered" evidence="1">
    <location>
        <begin position="1"/>
        <end position="66"/>
    </location>
</feature>
<evidence type="ECO:0000313" key="3">
    <source>
        <dbReference type="Proteomes" id="UP001066276"/>
    </source>
</evidence>
<dbReference type="Proteomes" id="UP001066276">
    <property type="component" value="Chromosome 10"/>
</dbReference>
<proteinExistence type="predicted"/>
<dbReference type="EMBL" id="JANPWB010000014">
    <property type="protein sequence ID" value="KAJ1101167.1"/>
    <property type="molecule type" value="Genomic_DNA"/>
</dbReference>
<protein>
    <submittedName>
        <fullName evidence="2">Uncharacterized protein</fullName>
    </submittedName>
</protein>
<dbReference type="AlphaFoldDB" id="A0AAV7MCC2"/>
<gene>
    <name evidence="2" type="ORF">NDU88_006239</name>
</gene>